<dbReference type="RefSeq" id="WP_114398290.1">
    <property type="nucleotide sequence ID" value="NZ_QEIN01000047.1"/>
</dbReference>
<name>A0A368T841_9ACTN</name>
<evidence type="ECO:0000313" key="1">
    <source>
        <dbReference type="EMBL" id="RCV60077.1"/>
    </source>
</evidence>
<organism evidence="1 2">
    <name type="scientific">Marinitenerispora sediminis</name>
    <dbReference type="NCBI Taxonomy" id="1931232"/>
    <lineage>
        <taxon>Bacteria</taxon>
        <taxon>Bacillati</taxon>
        <taxon>Actinomycetota</taxon>
        <taxon>Actinomycetes</taxon>
        <taxon>Streptosporangiales</taxon>
        <taxon>Nocardiopsidaceae</taxon>
        <taxon>Marinitenerispora</taxon>
    </lineage>
</organism>
<accession>A0A368T841</accession>
<protein>
    <submittedName>
        <fullName evidence="1">Uncharacterized protein</fullName>
    </submittedName>
</protein>
<evidence type="ECO:0000313" key="2">
    <source>
        <dbReference type="Proteomes" id="UP000253318"/>
    </source>
</evidence>
<gene>
    <name evidence="1" type="ORF">DEF24_07960</name>
</gene>
<keyword evidence="2" id="KW-1185">Reference proteome</keyword>
<dbReference type="AlphaFoldDB" id="A0A368T841"/>
<reference evidence="1 2" key="1">
    <citation type="submission" date="2018-04" db="EMBL/GenBank/DDBJ databases">
        <title>Novel actinobacteria from marine sediment.</title>
        <authorList>
            <person name="Ng Z.Y."/>
            <person name="Tan G.Y.A."/>
        </authorList>
    </citation>
    <scope>NUCLEOTIDE SEQUENCE [LARGE SCALE GENOMIC DNA]</scope>
    <source>
        <strain evidence="1 2">TPS81</strain>
    </source>
</reference>
<dbReference type="EMBL" id="QEIN01000047">
    <property type="protein sequence ID" value="RCV60077.1"/>
    <property type="molecule type" value="Genomic_DNA"/>
</dbReference>
<sequence>MGVLVVLVPTGFLAAVAARVAYTGGPARARRPAPLTAPAMSAARLAAAVPRTGDAGGAHVGRAEAPAGAALTAPFSRRPCMW</sequence>
<comment type="caution">
    <text evidence="1">The sequence shown here is derived from an EMBL/GenBank/DDBJ whole genome shotgun (WGS) entry which is preliminary data.</text>
</comment>
<dbReference type="Proteomes" id="UP000253318">
    <property type="component" value="Unassembled WGS sequence"/>
</dbReference>
<proteinExistence type="predicted"/>